<comment type="caution">
    <text evidence="2">The sequence shown here is derived from an EMBL/GenBank/DDBJ whole genome shotgun (WGS) entry which is preliminary data.</text>
</comment>
<protein>
    <submittedName>
        <fullName evidence="2">Uncharacterized protein</fullName>
    </submittedName>
</protein>
<feature type="region of interest" description="Disordered" evidence="1">
    <location>
        <begin position="1"/>
        <end position="53"/>
    </location>
</feature>
<evidence type="ECO:0000256" key="1">
    <source>
        <dbReference type="SAM" id="MobiDB-lite"/>
    </source>
</evidence>
<dbReference type="Proteomes" id="UP000318380">
    <property type="component" value="Unassembled WGS sequence"/>
</dbReference>
<gene>
    <name evidence="2" type="ORF">FB561_3512</name>
</gene>
<evidence type="ECO:0000313" key="3">
    <source>
        <dbReference type="Proteomes" id="UP000318380"/>
    </source>
</evidence>
<proteinExistence type="predicted"/>
<keyword evidence="3" id="KW-1185">Reference proteome</keyword>
<evidence type="ECO:0000313" key="2">
    <source>
        <dbReference type="EMBL" id="TWD82382.1"/>
    </source>
</evidence>
<accession>A0A561BUC5</accession>
<name>A0A561BUC5_9ACTN</name>
<dbReference type="EMBL" id="VIVK01000001">
    <property type="protein sequence ID" value="TWD82382.1"/>
    <property type="molecule type" value="Genomic_DNA"/>
</dbReference>
<reference evidence="2 3" key="1">
    <citation type="submission" date="2019-06" db="EMBL/GenBank/DDBJ databases">
        <title>Sequencing the genomes of 1000 actinobacteria strains.</title>
        <authorList>
            <person name="Klenk H.-P."/>
        </authorList>
    </citation>
    <scope>NUCLEOTIDE SEQUENCE [LARGE SCALE GENOMIC DNA]</scope>
    <source>
        <strain evidence="2 3">DSM 24683</strain>
    </source>
</reference>
<dbReference type="AlphaFoldDB" id="A0A561BUC5"/>
<organism evidence="2 3">
    <name type="scientific">Kribbella amoyensis</name>
    <dbReference type="NCBI Taxonomy" id="996641"/>
    <lineage>
        <taxon>Bacteria</taxon>
        <taxon>Bacillati</taxon>
        <taxon>Actinomycetota</taxon>
        <taxon>Actinomycetes</taxon>
        <taxon>Propionibacteriales</taxon>
        <taxon>Kribbellaceae</taxon>
        <taxon>Kribbella</taxon>
    </lineage>
</organism>
<feature type="compositionally biased region" description="Basic and acidic residues" evidence="1">
    <location>
        <begin position="30"/>
        <end position="48"/>
    </location>
</feature>
<dbReference type="OrthoDB" id="3816430at2"/>
<sequence>MSFSASGPRRDEWFKLSETYRQGAAAPDSDGDKPPTEVRYESSPREDSPQGAAAPPLLQRLLDHEEQRAAARQAGDVSLAGRALQDVVRDLDILLASAAVQLRSGDHPRSRQRVKKAVPRLVAVSALGHLPFDDVADFLGLQRGVVADVLATLADQGVANQEDRRRALQQVEQLRAQLNEIEISREHSLLDRLLGALTRILALIALAIASAPLGALAVGDPVAAEVIKAGVIALVALSLQEASDAVRTWRQEHNPYVLARQAHEVLLTELAASGDLTDAVPAYEGEREVVRFRLELRCTNARLASLPITWPAKHQYWQTLDDLATALADDRPVDPIRRRLLALIPPES</sequence>
<dbReference type="RefSeq" id="WP_145807906.1">
    <property type="nucleotide sequence ID" value="NZ_VIVK01000001.1"/>
</dbReference>